<dbReference type="InterPro" id="IPR000259">
    <property type="entry name" value="Adhesion_dom_fimbrial"/>
</dbReference>
<dbReference type="OrthoDB" id="6588643at2"/>
<dbReference type="PANTHER" id="PTHR33420:SF26">
    <property type="entry name" value="FIMBRIAL SUBUNIT"/>
    <property type="match status" value="1"/>
</dbReference>
<name>A0A2S9I7D2_9GAMM</name>
<reference evidence="3 4" key="1">
    <citation type="submission" date="2017-10" db="EMBL/GenBank/DDBJ databases">
        <title>Draft genome of two endophytic bacteria isolated from 'guarana' Paullinia cupana (Mart.) Ducke.</title>
        <authorList>
            <person name="Siqueira K.A."/>
            <person name="Liotti R.G."/>
            <person name="Mendes T.A."/>
            <person name="Soares M.A."/>
        </authorList>
    </citation>
    <scope>NUCLEOTIDE SEQUENCE [LARGE SCALE GENOMIC DNA]</scope>
    <source>
        <strain evidence="3 4">342</strain>
    </source>
</reference>
<keyword evidence="1" id="KW-0732">Signal</keyword>
<evidence type="ECO:0000256" key="1">
    <source>
        <dbReference type="SAM" id="SignalP"/>
    </source>
</evidence>
<gene>
    <name evidence="3" type="ORF">CQW29_19520</name>
</gene>
<dbReference type="GO" id="GO:0043709">
    <property type="term" value="P:cell adhesion involved in single-species biofilm formation"/>
    <property type="evidence" value="ECO:0007669"/>
    <property type="project" value="TreeGrafter"/>
</dbReference>
<dbReference type="SUPFAM" id="SSF49401">
    <property type="entry name" value="Bacterial adhesins"/>
    <property type="match status" value="1"/>
</dbReference>
<feature type="chain" id="PRO_5015610313" evidence="1">
    <location>
        <begin position="20"/>
        <end position="203"/>
    </location>
</feature>
<dbReference type="PANTHER" id="PTHR33420">
    <property type="entry name" value="FIMBRIAL SUBUNIT ELFA-RELATED"/>
    <property type="match status" value="1"/>
</dbReference>
<dbReference type="EMBL" id="PDET01000016">
    <property type="protein sequence ID" value="PRD13700.1"/>
    <property type="molecule type" value="Genomic_DNA"/>
</dbReference>
<dbReference type="Gene3D" id="2.60.40.1090">
    <property type="entry name" value="Fimbrial-type adhesion domain"/>
    <property type="match status" value="1"/>
</dbReference>
<proteinExistence type="predicted"/>
<dbReference type="AlphaFoldDB" id="A0A2S9I7D2"/>
<sequence>MTARTLILSALMFSCCASATLSPVHRDLYDVEGQNGVVHFHGAVLTSPCILASESQEQDVDMGEVSARSFLQEGSRSKRVIFVVNLKGCLAGAHESHEDIPGKMTGINVRSYTTDERVISLTFAGESDGANPDLLMVRGGVRGLGLRLMDSKGTPLFLNQTQHPYLLFPGDNTLTFMAALESTQKYVGAGSYYGMVRLMMEYL</sequence>
<dbReference type="InterPro" id="IPR050263">
    <property type="entry name" value="Bact_Fimbrial_Adh_Pro"/>
</dbReference>
<protein>
    <submittedName>
        <fullName evidence="3">Fimbrial protein</fullName>
    </submittedName>
</protein>
<dbReference type="Pfam" id="PF00419">
    <property type="entry name" value="Fimbrial"/>
    <property type="match status" value="1"/>
</dbReference>
<evidence type="ECO:0000313" key="3">
    <source>
        <dbReference type="EMBL" id="PRD13700.1"/>
    </source>
</evidence>
<dbReference type="InterPro" id="IPR008966">
    <property type="entry name" value="Adhesion_dom_sf"/>
</dbReference>
<dbReference type="RefSeq" id="WP_105594414.1">
    <property type="nucleotide sequence ID" value="NZ_PDET01000016.1"/>
</dbReference>
<feature type="signal peptide" evidence="1">
    <location>
        <begin position="1"/>
        <end position="19"/>
    </location>
</feature>
<dbReference type="PROSITE" id="PS51257">
    <property type="entry name" value="PROKAR_LIPOPROTEIN"/>
    <property type="match status" value="1"/>
</dbReference>
<accession>A0A2S9I7D2</accession>
<organism evidence="3 4">
    <name type="scientific">Pantoea coffeiphila</name>
    <dbReference type="NCBI Taxonomy" id="1465635"/>
    <lineage>
        <taxon>Bacteria</taxon>
        <taxon>Pseudomonadati</taxon>
        <taxon>Pseudomonadota</taxon>
        <taxon>Gammaproteobacteria</taxon>
        <taxon>Enterobacterales</taxon>
        <taxon>Erwiniaceae</taxon>
        <taxon>Pantoea</taxon>
    </lineage>
</organism>
<dbReference type="Proteomes" id="UP000239181">
    <property type="component" value="Unassembled WGS sequence"/>
</dbReference>
<evidence type="ECO:0000313" key="4">
    <source>
        <dbReference type="Proteomes" id="UP000239181"/>
    </source>
</evidence>
<dbReference type="InterPro" id="IPR036937">
    <property type="entry name" value="Adhesion_dom_fimbrial_sf"/>
</dbReference>
<feature type="domain" description="Fimbrial-type adhesion" evidence="2">
    <location>
        <begin position="39"/>
        <end position="198"/>
    </location>
</feature>
<comment type="caution">
    <text evidence="3">The sequence shown here is derived from an EMBL/GenBank/DDBJ whole genome shotgun (WGS) entry which is preliminary data.</text>
</comment>
<keyword evidence="4" id="KW-1185">Reference proteome</keyword>
<evidence type="ECO:0000259" key="2">
    <source>
        <dbReference type="Pfam" id="PF00419"/>
    </source>
</evidence>
<dbReference type="GO" id="GO:0009289">
    <property type="term" value="C:pilus"/>
    <property type="evidence" value="ECO:0007669"/>
    <property type="project" value="InterPro"/>
</dbReference>